<dbReference type="InterPro" id="IPR000182">
    <property type="entry name" value="GNAT_dom"/>
</dbReference>
<name>A0A6N2YEH2_ENTCA</name>
<dbReference type="SUPFAM" id="SSF55729">
    <property type="entry name" value="Acyl-CoA N-acyltransferases (Nat)"/>
    <property type="match status" value="1"/>
</dbReference>
<keyword evidence="4" id="KW-0378">Hydrolase</keyword>
<dbReference type="EMBL" id="CACRTX010000002">
    <property type="protein sequence ID" value="VYT65245.1"/>
    <property type="molecule type" value="Genomic_DNA"/>
</dbReference>
<keyword evidence="4" id="KW-0645">Protease</keyword>
<evidence type="ECO:0000256" key="1">
    <source>
        <dbReference type="ARBA" id="ARBA00022679"/>
    </source>
</evidence>
<dbReference type="Gene3D" id="3.40.630.30">
    <property type="match status" value="1"/>
</dbReference>
<accession>A0A6N2YEH2</accession>
<dbReference type="GO" id="GO:0016747">
    <property type="term" value="F:acyltransferase activity, transferring groups other than amino-acyl groups"/>
    <property type="evidence" value="ECO:0007669"/>
    <property type="project" value="InterPro"/>
</dbReference>
<evidence type="ECO:0000259" key="3">
    <source>
        <dbReference type="PROSITE" id="PS51186"/>
    </source>
</evidence>
<dbReference type="PANTHER" id="PTHR42919">
    <property type="entry name" value="N-ALPHA-ACETYLTRANSFERASE"/>
    <property type="match status" value="1"/>
</dbReference>
<dbReference type="CDD" id="cd04301">
    <property type="entry name" value="NAT_SF"/>
    <property type="match status" value="1"/>
</dbReference>
<organism evidence="4">
    <name type="scientific">Enterococcus casseliflavus</name>
    <name type="common">Enterococcus flavescens</name>
    <dbReference type="NCBI Taxonomy" id="37734"/>
    <lineage>
        <taxon>Bacteria</taxon>
        <taxon>Bacillati</taxon>
        <taxon>Bacillota</taxon>
        <taxon>Bacilli</taxon>
        <taxon>Lactobacillales</taxon>
        <taxon>Enterococcaceae</taxon>
        <taxon>Enterococcus</taxon>
    </lineage>
</organism>
<dbReference type="PROSITE" id="PS51186">
    <property type="entry name" value="GNAT"/>
    <property type="match status" value="1"/>
</dbReference>
<dbReference type="PANTHER" id="PTHR42919:SF8">
    <property type="entry name" value="N-ALPHA-ACETYLTRANSFERASE 50"/>
    <property type="match status" value="1"/>
</dbReference>
<dbReference type="InterPro" id="IPR016181">
    <property type="entry name" value="Acyl_CoA_acyltransferase"/>
</dbReference>
<dbReference type="RefSeq" id="WP_260668602.1">
    <property type="nucleotide sequence ID" value="NZ_CABHDD010000007.1"/>
</dbReference>
<keyword evidence="1 4" id="KW-0808">Transferase</keyword>
<keyword evidence="2 4" id="KW-0012">Acyltransferase</keyword>
<reference evidence="4" key="1">
    <citation type="submission" date="2019-11" db="EMBL/GenBank/DDBJ databases">
        <authorList>
            <person name="Feng L."/>
        </authorList>
    </citation>
    <scope>NUCLEOTIDE SEQUENCE</scope>
    <source>
        <strain evidence="4">ECasseliflavusLFYP2</strain>
    </source>
</reference>
<gene>
    <name evidence="4" type="primary">paiA_2</name>
    <name evidence="4" type="ORF">ECLFYP2_01274</name>
</gene>
<evidence type="ECO:0000313" key="4">
    <source>
        <dbReference type="EMBL" id="VYT65245.1"/>
    </source>
</evidence>
<dbReference type="AlphaFoldDB" id="A0A6N2YEH2"/>
<dbReference type="GO" id="GO:0008233">
    <property type="term" value="F:peptidase activity"/>
    <property type="evidence" value="ECO:0007669"/>
    <property type="project" value="UniProtKB-KW"/>
</dbReference>
<dbReference type="GO" id="GO:0006508">
    <property type="term" value="P:proteolysis"/>
    <property type="evidence" value="ECO:0007669"/>
    <property type="project" value="UniProtKB-KW"/>
</dbReference>
<dbReference type="EC" id="2.3.1.-" evidence="4"/>
<sequence length="172" mass="20464">MESLHLVECTERDVDILKQVSIETFTDTFKDQNEEENLMDYINSSYTTEKLREEITEDESHFYLIEKSEEIIGYLKLNMGNAQTESIKENAMEVERIYIRSKFQRSGYGKYLIQLAESIGKKWNKSYIWLGVWEKNFNARSFYEHMGFHKVGQHSFYMGKEAQVDDILLKRI</sequence>
<dbReference type="InterPro" id="IPR051556">
    <property type="entry name" value="N-term/lysine_N-AcTrnsfr"/>
</dbReference>
<feature type="domain" description="N-acetyltransferase" evidence="3">
    <location>
        <begin position="4"/>
        <end position="170"/>
    </location>
</feature>
<proteinExistence type="predicted"/>
<evidence type="ECO:0000256" key="2">
    <source>
        <dbReference type="ARBA" id="ARBA00023315"/>
    </source>
</evidence>
<dbReference type="Pfam" id="PF00583">
    <property type="entry name" value="Acetyltransf_1"/>
    <property type="match status" value="1"/>
</dbReference>
<protein>
    <submittedName>
        <fullName evidence="4">Protease synthase and sporulation negative regulatory protein PAI 1</fullName>
        <ecNumber evidence="4">2.3.1.-</ecNumber>
    </submittedName>
</protein>